<sequence>MSTSLPPLDSTTGAPLIGTWASSLLYTAEMLQAVSYFRKFKDDDLRLKTLVTVAFAIDTVSVLADYACVYLYTITHAGHSPVHRMHRLCRSPSPKFPGIQILAFVSDPILQPRGPSNPANSSTNNTIVVVLLSMLILVAFGGTLVSGLGVVLFPAFKDRRKVRVAGTVWLVTQVSVDLIIAGAFVYQFQKAKSKFLKGRRRIHNTLNRLVVLTIQTGSATAVIAVAALITFLIDVESNVPTGIMYIVGRIYVLTMLLNLNIRGSVNEESSQGTSRIATSGRDRDRETIAFVHGAGTSHTDDLGGVQFRRAIVHIDSRQDSNGTFKSSSTRSHTAEDPPAEIEVTATDSSKKQSELLVV</sequence>
<feature type="domain" description="DUF6534" evidence="3">
    <location>
        <begin position="174"/>
        <end position="263"/>
    </location>
</feature>
<gene>
    <name evidence="4" type="ORF">DFH08DRAFT_1022809</name>
</gene>
<dbReference type="InterPro" id="IPR045339">
    <property type="entry name" value="DUF6534"/>
</dbReference>
<keyword evidence="2" id="KW-1133">Transmembrane helix</keyword>
<dbReference type="PANTHER" id="PTHR40465:SF1">
    <property type="entry name" value="DUF6534 DOMAIN-CONTAINING PROTEIN"/>
    <property type="match status" value="1"/>
</dbReference>
<dbReference type="PANTHER" id="PTHR40465">
    <property type="entry name" value="CHROMOSOME 1, WHOLE GENOME SHOTGUN SEQUENCE"/>
    <property type="match status" value="1"/>
</dbReference>
<feature type="region of interest" description="Disordered" evidence="1">
    <location>
        <begin position="318"/>
        <end position="358"/>
    </location>
</feature>
<evidence type="ECO:0000256" key="2">
    <source>
        <dbReference type="SAM" id="Phobius"/>
    </source>
</evidence>
<feature type="transmembrane region" description="Helical" evidence="2">
    <location>
        <begin position="168"/>
        <end position="188"/>
    </location>
</feature>
<feature type="transmembrane region" description="Helical" evidence="2">
    <location>
        <begin position="127"/>
        <end position="156"/>
    </location>
</feature>
<protein>
    <recommendedName>
        <fullName evidence="3">DUF6534 domain-containing protein</fullName>
    </recommendedName>
</protein>
<name>A0AAD7EKQ7_9AGAR</name>
<keyword evidence="2" id="KW-0812">Transmembrane</keyword>
<reference evidence="4" key="1">
    <citation type="submission" date="2023-03" db="EMBL/GenBank/DDBJ databases">
        <title>Massive genome expansion in bonnet fungi (Mycena s.s.) driven by repeated elements and novel gene families across ecological guilds.</title>
        <authorList>
            <consortium name="Lawrence Berkeley National Laboratory"/>
            <person name="Harder C.B."/>
            <person name="Miyauchi S."/>
            <person name="Viragh M."/>
            <person name="Kuo A."/>
            <person name="Thoen E."/>
            <person name="Andreopoulos B."/>
            <person name="Lu D."/>
            <person name="Skrede I."/>
            <person name="Drula E."/>
            <person name="Henrissat B."/>
            <person name="Morin E."/>
            <person name="Kohler A."/>
            <person name="Barry K."/>
            <person name="LaButti K."/>
            <person name="Morin E."/>
            <person name="Salamov A."/>
            <person name="Lipzen A."/>
            <person name="Mereny Z."/>
            <person name="Hegedus B."/>
            <person name="Baldrian P."/>
            <person name="Stursova M."/>
            <person name="Weitz H."/>
            <person name="Taylor A."/>
            <person name="Grigoriev I.V."/>
            <person name="Nagy L.G."/>
            <person name="Martin F."/>
            <person name="Kauserud H."/>
        </authorList>
    </citation>
    <scope>NUCLEOTIDE SEQUENCE</scope>
    <source>
        <strain evidence="4">CBHHK002</strain>
    </source>
</reference>
<comment type="caution">
    <text evidence="4">The sequence shown here is derived from an EMBL/GenBank/DDBJ whole genome shotgun (WGS) entry which is preliminary data.</text>
</comment>
<dbReference type="Pfam" id="PF20152">
    <property type="entry name" value="DUF6534"/>
    <property type="match status" value="1"/>
</dbReference>
<evidence type="ECO:0000313" key="5">
    <source>
        <dbReference type="Proteomes" id="UP001218218"/>
    </source>
</evidence>
<dbReference type="EMBL" id="JARIHO010000037">
    <property type="protein sequence ID" value="KAJ7330511.1"/>
    <property type="molecule type" value="Genomic_DNA"/>
</dbReference>
<keyword evidence="5" id="KW-1185">Reference proteome</keyword>
<feature type="compositionally biased region" description="Basic and acidic residues" evidence="1">
    <location>
        <begin position="348"/>
        <end position="358"/>
    </location>
</feature>
<feature type="compositionally biased region" description="Polar residues" evidence="1">
    <location>
        <begin position="319"/>
        <end position="331"/>
    </location>
</feature>
<keyword evidence="2" id="KW-0472">Membrane</keyword>
<evidence type="ECO:0000313" key="4">
    <source>
        <dbReference type="EMBL" id="KAJ7330511.1"/>
    </source>
</evidence>
<dbReference type="Proteomes" id="UP001218218">
    <property type="component" value="Unassembled WGS sequence"/>
</dbReference>
<accession>A0AAD7EKQ7</accession>
<organism evidence="4 5">
    <name type="scientific">Mycena albidolilacea</name>
    <dbReference type="NCBI Taxonomy" id="1033008"/>
    <lineage>
        <taxon>Eukaryota</taxon>
        <taxon>Fungi</taxon>
        <taxon>Dikarya</taxon>
        <taxon>Basidiomycota</taxon>
        <taxon>Agaricomycotina</taxon>
        <taxon>Agaricomycetes</taxon>
        <taxon>Agaricomycetidae</taxon>
        <taxon>Agaricales</taxon>
        <taxon>Marasmiineae</taxon>
        <taxon>Mycenaceae</taxon>
        <taxon>Mycena</taxon>
    </lineage>
</organism>
<feature type="transmembrane region" description="Helical" evidence="2">
    <location>
        <begin position="239"/>
        <end position="259"/>
    </location>
</feature>
<feature type="transmembrane region" description="Helical" evidence="2">
    <location>
        <begin position="20"/>
        <end position="37"/>
    </location>
</feature>
<evidence type="ECO:0000259" key="3">
    <source>
        <dbReference type="Pfam" id="PF20152"/>
    </source>
</evidence>
<evidence type="ECO:0000256" key="1">
    <source>
        <dbReference type="SAM" id="MobiDB-lite"/>
    </source>
</evidence>
<proteinExistence type="predicted"/>
<dbReference type="AlphaFoldDB" id="A0AAD7EKQ7"/>
<feature type="transmembrane region" description="Helical" evidence="2">
    <location>
        <begin position="209"/>
        <end position="233"/>
    </location>
</feature>